<evidence type="ECO:0000313" key="14">
    <source>
        <dbReference type="Proteomes" id="UP000009874"/>
    </source>
</evidence>
<dbReference type="RefSeq" id="WP_005664501.1">
    <property type="nucleotide sequence ID" value="NZ_JH992922.1"/>
</dbReference>
<dbReference type="InterPro" id="IPR023614">
    <property type="entry name" value="Porin_dom_sf"/>
</dbReference>
<dbReference type="GO" id="GO:0015288">
    <property type="term" value="F:porin activity"/>
    <property type="evidence" value="ECO:0007669"/>
    <property type="project" value="UniProtKB-KW"/>
</dbReference>
<dbReference type="PANTHER" id="PTHR34501">
    <property type="entry name" value="PROTEIN YDDL-RELATED"/>
    <property type="match status" value="1"/>
</dbReference>
<keyword evidence="7" id="KW-0406">Ion transport</keyword>
<proteinExistence type="predicted"/>
<feature type="signal peptide" evidence="11">
    <location>
        <begin position="1"/>
        <end position="19"/>
    </location>
</feature>
<dbReference type="Proteomes" id="UP000009874">
    <property type="component" value="Unassembled WGS sequence"/>
</dbReference>
<dbReference type="CDD" id="cd00342">
    <property type="entry name" value="gram_neg_porins"/>
    <property type="match status" value="1"/>
</dbReference>
<evidence type="ECO:0000256" key="10">
    <source>
        <dbReference type="ARBA" id="ARBA00023237"/>
    </source>
</evidence>
<dbReference type="GO" id="GO:0006811">
    <property type="term" value="P:monoatomic ion transport"/>
    <property type="evidence" value="ECO:0007669"/>
    <property type="project" value="UniProtKB-KW"/>
</dbReference>
<evidence type="ECO:0000256" key="7">
    <source>
        <dbReference type="ARBA" id="ARBA00023065"/>
    </source>
</evidence>
<organism evidence="13 14">
    <name type="scientific">Massilia timonae CCUG 45783</name>
    <dbReference type="NCBI Taxonomy" id="883126"/>
    <lineage>
        <taxon>Bacteria</taxon>
        <taxon>Pseudomonadati</taxon>
        <taxon>Pseudomonadota</taxon>
        <taxon>Betaproteobacteria</taxon>
        <taxon>Burkholderiales</taxon>
        <taxon>Oxalobacteraceae</taxon>
        <taxon>Telluria group</taxon>
        <taxon>Massilia</taxon>
    </lineage>
</organism>
<keyword evidence="8" id="KW-0626">Porin</keyword>
<comment type="subcellular location">
    <subcellularLocation>
        <location evidence="1">Cell outer membrane</location>
        <topology evidence="1">Multi-pass membrane protein</topology>
    </subcellularLocation>
</comment>
<evidence type="ECO:0000259" key="12">
    <source>
        <dbReference type="Pfam" id="PF13609"/>
    </source>
</evidence>
<evidence type="ECO:0000256" key="6">
    <source>
        <dbReference type="ARBA" id="ARBA00022729"/>
    </source>
</evidence>
<evidence type="ECO:0000256" key="3">
    <source>
        <dbReference type="ARBA" id="ARBA00022448"/>
    </source>
</evidence>
<evidence type="ECO:0000256" key="9">
    <source>
        <dbReference type="ARBA" id="ARBA00023136"/>
    </source>
</evidence>
<dbReference type="InterPro" id="IPR050298">
    <property type="entry name" value="Gram-neg_bact_OMP"/>
</dbReference>
<comment type="caution">
    <text evidence="13">The sequence shown here is derived from an EMBL/GenBank/DDBJ whole genome shotgun (WGS) entry which is preliminary data.</text>
</comment>
<evidence type="ECO:0000256" key="2">
    <source>
        <dbReference type="ARBA" id="ARBA00011233"/>
    </source>
</evidence>
<dbReference type="eggNOG" id="COG3203">
    <property type="taxonomic scope" value="Bacteria"/>
</dbReference>
<evidence type="ECO:0000256" key="11">
    <source>
        <dbReference type="SAM" id="SignalP"/>
    </source>
</evidence>
<keyword evidence="14" id="KW-1185">Reference proteome</keyword>
<keyword evidence="6 11" id="KW-0732">Signal</keyword>
<dbReference type="OrthoDB" id="5293374at2"/>
<dbReference type="AlphaFoldDB" id="K9DHW6"/>
<dbReference type="Pfam" id="PF13609">
    <property type="entry name" value="Porin_4"/>
    <property type="match status" value="1"/>
</dbReference>
<keyword evidence="5" id="KW-0812">Transmembrane</keyword>
<feature type="chain" id="PRO_5003928243" description="Porin domain-containing protein" evidence="11">
    <location>
        <begin position="20"/>
        <end position="366"/>
    </location>
</feature>
<keyword evidence="3" id="KW-0813">Transport</keyword>
<dbReference type="GO" id="GO:0009279">
    <property type="term" value="C:cell outer membrane"/>
    <property type="evidence" value="ECO:0007669"/>
    <property type="project" value="UniProtKB-SubCell"/>
</dbReference>
<evidence type="ECO:0000256" key="1">
    <source>
        <dbReference type="ARBA" id="ARBA00004571"/>
    </source>
</evidence>
<dbReference type="InterPro" id="IPR002299">
    <property type="entry name" value="Porin_Neis"/>
</dbReference>
<evidence type="ECO:0000256" key="4">
    <source>
        <dbReference type="ARBA" id="ARBA00022452"/>
    </source>
</evidence>
<reference evidence="13 14" key="1">
    <citation type="submission" date="2012-09" db="EMBL/GenBank/DDBJ databases">
        <title>The Genome Sequence of Massilia timonae CCUG 45783.</title>
        <authorList>
            <consortium name="The Broad Institute Genome Sequencing Platform"/>
            <person name="Earl A."/>
            <person name="Ward D."/>
            <person name="Feldgarden M."/>
            <person name="Gevers D."/>
            <person name="Huys G."/>
            <person name="Walker B."/>
            <person name="Young S.K."/>
            <person name="Zeng Q."/>
            <person name="Gargeya S."/>
            <person name="Fitzgerald M."/>
            <person name="Haas B."/>
            <person name="Abouelleil A."/>
            <person name="Alvarado L."/>
            <person name="Arachchi H.M."/>
            <person name="Berlin A.M."/>
            <person name="Chapman S.B."/>
            <person name="Goldberg J."/>
            <person name="Griggs A."/>
            <person name="Gujja S."/>
            <person name="Hansen M."/>
            <person name="Howarth C."/>
            <person name="Imamovic A."/>
            <person name="Larimer J."/>
            <person name="McCowen C."/>
            <person name="Montmayeur A."/>
            <person name="Murphy C."/>
            <person name="Neiman D."/>
            <person name="Pearson M."/>
            <person name="Priest M."/>
            <person name="Roberts A."/>
            <person name="Saif S."/>
            <person name="Shea T."/>
            <person name="Sisk P."/>
            <person name="Sykes S."/>
            <person name="Wortman J."/>
            <person name="Nusbaum C."/>
            <person name="Birren B."/>
        </authorList>
    </citation>
    <scope>NUCLEOTIDE SEQUENCE [LARGE SCALE GENOMIC DNA]</scope>
    <source>
        <strain evidence="13 14">CCUG 45783</strain>
    </source>
</reference>
<comment type="subunit">
    <text evidence="2">Homotrimer.</text>
</comment>
<evidence type="ECO:0000256" key="5">
    <source>
        <dbReference type="ARBA" id="ARBA00022692"/>
    </source>
</evidence>
<dbReference type="HOGENOM" id="CLU_038238_1_1_4"/>
<dbReference type="EMBL" id="AGZI01000009">
    <property type="protein sequence ID" value="EKU83848.1"/>
    <property type="molecule type" value="Genomic_DNA"/>
</dbReference>
<dbReference type="GO" id="GO:0046930">
    <property type="term" value="C:pore complex"/>
    <property type="evidence" value="ECO:0007669"/>
    <property type="project" value="UniProtKB-KW"/>
</dbReference>
<dbReference type="PRINTS" id="PR00184">
    <property type="entry name" value="NEISSPPORIN"/>
</dbReference>
<evidence type="ECO:0000256" key="8">
    <source>
        <dbReference type="ARBA" id="ARBA00023114"/>
    </source>
</evidence>
<feature type="domain" description="Porin" evidence="12">
    <location>
        <begin position="9"/>
        <end position="336"/>
    </location>
</feature>
<keyword evidence="10" id="KW-0998">Cell outer membrane</keyword>
<keyword evidence="9" id="KW-0472">Membrane</keyword>
<keyword evidence="4" id="KW-1134">Transmembrane beta strand</keyword>
<dbReference type="PATRIC" id="fig|883126.3.peg.1035"/>
<dbReference type="PANTHER" id="PTHR34501:SF9">
    <property type="entry name" value="MAJOR OUTER MEMBRANE PROTEIN P.IA"/>
    <property type="match status" value="1"/>
</dbReference>
<protein>
    <recommendedName>
        <fullName evidence="12">Porin domain-containing protein</fullName>
    </recommendedName>
</protein>
<sequence>MSKYSRRSALALAACVAAAQTHGQAQTHVQLYGRLNVAAEYVKASATADGPRLSQQRVSNNRSVLGFRGSEDLGSGVSAIFQVEGTLSLDTGAGELARRDTRIGLDGGFGTLFAGHWVTAYNGATSGLDPFYPTTAGYMSIIGNGAGAAVDNVNNLSSFDRRQANSTHYWSRPWKGVGLRLTHGLAEERPASGARPSLTSAAVVYEQGPWYATLAHERHHEYQGPGLRDSGTKLAVARRFGDTRVALLAERLEYETAGGGLDRNAWYVSVTHQLGAHGLRLGLAHAGDGKGADGNRVGFIRGGARTGATHVTLGYEYLLSKRTALYAYVTHLDNEANGAYDFAINSLEAAPGATLKGAALGLRHAF</sequence>
<dbReference type="STRING" id="47229.LO55_1630"/>
<name>K9DHW6_9BURK</name>
<accession>K9DHW6</accession>
<gene>
    <name evidence="13" type="ORF">HMPREF9710_01027</name>
</gene>
<evidence type="ECO:0000313" key="13">
    <source>
        <dbReference type="EMBL" id="EKU83848.1"/>
    </source>
</evidence>
<dbReference type="SUPFAM" id="SSF56935">
    <property type="entry name" value="Porins"/>
    <property type="match status" value="1"/>
</dbReference>
<dbReference type="Gene3D" id="2.40.160.10">
    <property type="entry name" value="Porin"/>
    <property type="match status" value="1"/>
</dbReference>
<dbReference type="InterPro" id="IPR033900">
    <property type="entry name" value="Gram_neg_porin_domain"/>
</dbReference>